<dbReference type="PROSITE" id="PS51186">
    <property type="entry name" value="GNAT"/>
    <property type="match status" value="1"/>
</dbReference>
<name>A0A931B7N6_9ACTN</name>
<proteinExistence type="predicted"/>
<dbReference type="PANTHER" id="PTHR43792">
    <property type="entry name" value="GNAT FAMILY, PUTATIVE (AFU_ORTHOLOGUE AFUA_3G00765)-RELATED-RELATED"/>
    <property type="match status" value="1"/>
</dbReference>
<evidence type="ECO:0000259" key="1">
    <source>
        <dbReference type="PROSITE" id="PS51186"/>
    </source>
</evidence>
<feature type="domain" description="N-acetyltransferase" evidence="1">
    <location>
        <begin position="15"/>
        <end position="181"/>
    </location>
</feature>
<evidence type="ECO:0000313" key="2">
    <source>
        <dbReference type="EMBL" id="MBF9069353.1"/>
    </source>
</evidence>
<dbReference type="Pfam" id="PF13302">
    <property type="entry name" value="Acetyltransf_3"/>
    <property type="match status" value="1"/>
</dbReference>
<reference evidence="2" key="1">
    <citation type="submission" date="2020-11" db="EMBL/GenBank/DDBJ databases">
        <title>Isolation and identification of active actinomycetes.</title>
        <authorList>
            <person name="Yu B."/>
        </authorList>
    </citation>
    <scope>NUCLEOTIDE SEQUENCE</scope>
    <source>
        <strain evidence="2">NEAU-YB345</strain>
    </source>
</reference>
<dbReference type="InterPro" id="IPR051531">
    <property type="entry name" value="N-acetyltransferase"/>
</dbReference>
<dbReference type="Proteomes" id="UP000657385">
    <property type="component" value="Unassembled WGS sequence"/>
</dbReference>
<sequence length="190" mass="21057">MPEKIAPTTLTTARLLLRPPTEADIEPLLEMNTDPDVMRYIGDGNVGPADRESTAGIVARARQGWAENGYGMLSVITRDGGEYAGWVTLAVPRFLPQILPAVEIGWRFRRAFWGRGYATEAAMPLLDHAFAVVGLDRVVSIRHPDNERSGRVMEKLGLRYAEDAVVPSHGQSVVVLAITREQHLERSRQD</sequence>
<dbReference type="SUPFAM" id="SSF55729">
    <property type="entry name" value="Acyl-CoA N-acyltransferases (Nat)"/>
    <property type="match status" value="1"/>
</dbReference>
<dbReference type="AlphaFoldDB" id="A0A931B7N6"/>
<dbReference type="PANTHER" id="PTHR43792:SF1">
    <property type="entry name" value="N-ACETYLTRANSFERASE DOMAIN-CONTAINING PROTEIN"/>
    <property type="match status" value="1"/>
</dbReference>
<evidence type="ECO:0000313" key="3">
    <source>
        <dbReference type="Proteomes" id="UP000657385"/>
    </source>
</evidence>
<comment type="caution">
    <text evidence="2">The sequence shown here is derived from an EMBL/GenBank/DDBJ whole genome shotgun (WGS) entry which is preliminary data.</text>
</comment>
<keyword evidence="3" id="KW-1185">Reference proteome</keyword>
<gene>
    <name evidence="2" type="ORF">I2501_15110</name>
</gene>
<accession>A0A931B7N6</accession>
<dbReference type="RefSeq" id="WP_196194493.1">
    <property type="nucleotide sequence ID" value="NZ_JADPRT010000005.1"/>
</dbReference>
<dbReference type="EMBL" id="JADPRT010000005">
    <property type="protein sequence ID" value="MBF9069353.1"/>
    <property type="molecule type" value="Genomic_DNA"/>
</dbReference>
<dbReference type="GO" id="GO:0016747">
    <property type="term" value="F:acyltransferase activity, transferring groups other than amino-acyl groups"/>
    <property type="evidence" value="ECO:0007669"/>
    <property type="project" value="InterPro"/>
</dbReference>
<dbReference type="Gene3D" id="3.40.630.30">
    <property type="match status" value="1"/>
</dbReference>
<organism evidence="2 3">
    <name type="scientific">Streptacidiphilus fuscans</name>
    <dbReference type="NCBI Taxonomy" id="2789292"/>
    <lineage>
        <taxon>Bacteria</taxon>
        <taxon>Bacillati</taxon>
        <taxon>Actinomycetota</taxon>
        <taxon>Actinomycetes</taxon>
        <taxon>Kitasatosporales</taxon>
        <taxon>Streptomycetaceae</taxon>
        <taxon>Streptacidiphilus</taxon>
    </lineage>
</organism>
<protein>
    <submittedName>
        <fullName evidence="2">GNAT family N-acetyltransferase</fullName>
    </submittedName>
</protein>
<dbReference type="InterPro" id="IPR000182">
    <property type="entry name" value="GNAT_dom"/>
</dbReference>
<dbReference type="InterPro" id="IPR016181">
    <property type="entry name" value="Acyl_CoA_acyltransferase"/>
</dbReference>